<feature type="transmembrane region" description="Helical" evidence="5">
    <location>
        <begin position="264"/>
        <end position="289"/>
    </location>
</feature>
<feature type="transmembrane region" description="Helical" evidence="5">
    <location>
        <begin position="78"/>
        <end position="104"/>
    </location>
</feature>
<organism evidence="7 8">
    <name type="scientific">Candidatus Staskawiczbacteria bacterium RIFCSPHIGHO2_01_FULL_34_27</name>
    <dbReference type="NCBI Taxonomy" id="1802199"/>
    <lineage>
        <taxon>Bacteria</taxon>
        <taxon>Candidatus Staskawicziibacteriota</taxon>
    </lineage>
</organism>
<keyword evidence="2 5" id="KW-0812">Transmembrane</keyword>
<keyword evidence="3 5" id="KW-1133">Transmembrane helix</keyword>
<evidence type="ECO:0000256" key="4">
    <source>
        <dbReference type="ARBA" id="ARBA00023136"/>
    </source>
</evidence>
<gene>
    <name evidence="7" type="ORF">A2639_01470</name>
</gene>
<keyword evidence="4 5" id="KW-0472">Membrane</keyword>
<reference evidence="7 8" key="1">
    <citation type="journal article" date="2016" name="Nat. Commun.">
        <title>Thousands of microbial genomes shed light on interconnected biogeochemical processes in an aquifer system.</title>
        <authorList>
            <person name="Anantharaman K."/>
            <person name="Brown C.T."/>
            <person name="Hug L.A."/>
            <person name="Sharon I."/>
            <person name="Castelle C.J."/>
            <person name="Probst A.J."/>
            <person name="Thomas B.C."/>
            <person name="Singh A."/>
            <person name="Wilkins M.J."/>
            <person name="Karaoz U."/>
            <person name="Brodie E.L."/>
            <person name="Williams K.H."/>
            <person name="Hubbard S.S."/>
            <person name="Banfield J.F."/>
        </authorList>
    </citation>
    <scope>NUCLEOTIDE SEQUENCE [LARGE SCALE GENOMIC DNA]</scope>
</reference>
<sequence length="375" mass="42017">MSNLFKNYIYPIATLSGSIIGVGFLSLPYITLKVGIWPMLFYFVALTALVVYIHVIFGKISLKTPDFKRFPGFVGFYLGRWAEAVTLISIIFGSFGLFLIYFIVGGQFLTTILHPFLGSSASLFVVLYFVVASMLVYSGVKIISKIEFWALVLLLVTFFVIYIGAFSHIKLENIFVSNNSFFSDIKTMFLPYGAIIFSLWGIGLIPEIEEMLIGRKSLLKRIIIISILVSAATYFLFIFLILGISGIHTTESAFLGLEKFLGQGVFSLVILIGLITIFNSFITQGLFLKKTFMYDMNMKEFPAWALTCLVPPIFFLLGINSFISLISLIGGLILGVNGILILLMYRKIGGKKLIVYPLMVVFFLGIIYSIMYSMK</sequence>
<evidence type="ECO:0000313" key="8">
    <source>
        <dbReference type="Proteomes" id="UP000178991"/>
    </source>
</evidence>
<feature type="transmembrane region" description="Helical" evidence="5">
    <location>
        <begin position="301"/>
        <end position="319"/>
    </location>
</feature>
<comment type="subcellular location">
    <subcellularLocation>
        <location evidence="1">Membrane</location>
    </subcellularLocation>
</comment>
<evidence type="ECO:0000313" key="7">
    <source>
        <dbReference type="EMBL" id="OGZ62940.1"/>
    </source>
</evidence>
<feature type="transmembrane region" description="Helical" evidence="5">
    <location>
        <begin position="218"/>
        <end position="244"/>
    </location>
</feature>
<dbReference type="Gene3D" id="1.20.1740.10">
    <property type="entry name" value="Amino acid/polyamine transporter I"/>
    <property type="match status" value="1"/>
</dbReference>
<feature type="transmembrane region" description="Helical" evidence="5">
    <location>
        <begin position="116"/>
        <end position="136"/>
    </location>
</feature>
<dbReference type="InterPro" id="IPR013057">
    <property type="entry name" value="AA_transpt_TM"/>
</dbReference>
<feature type="domain" description="Amino acid transporter transmembrane" evidence="6">
    <location>
        <begin position="12"/>
        <end position="257"/>
    </location>
</feature>
<dbReference type="AlphaFoldDB" id="A0A1G2HKX8"/>
<feature type="transmembrane region" description="Helical" evidence="5">
    <location>
        <begin position="7"/>
        <end position="30"/>
    </location>
</feature>
<accession>A0A1G2HKX8</accession>
<feature type="transmembrane region" description="Helical" evidence="5">
    <location>
        <begin position="325"/>
        <end position="346"/>
    </location>
</feature>
<feature type="transmembrane region" description="Helical" evidence="5">
    <location>
        <begin position="148"/>
        <end position="169"/>
    </location>
</feature>
<feature type="transmembrane region" description="Helical" evidence="5">
    <location>
        <begin position="353"/>
        <end position="374"/>
    </location>
</feature>
<evidence type="ECO:0000256" key="3">
    <source>
        <dbReference type="ARBA" id="ARBA00022989"/>
    </source>
</evidence>
<name>A0A1G2HKX8_9BACT</name>
<dbReference type="EMBL" id="MHOL01000010">
    <property type="protein sequence ID" value="OGZ62940.1"/>
    <property type="molecule type" value="Genomic_DNA"/>
</dbReference>
<evidence type="ECO:0000259" key="6">
    <source>
        <dbReference type="Pfam" id="PF01490"/>
    </source>
</evidence>
<feature type="transmembrane region" description="Helical" evidence="5">
    <location>
        <begin position="36"/>
        <end position="57"/>
    </location>
</feature>
<evidence type="ECO:0000256" key="1">
    <source>
        <dbReference type="ARBA" id="ARBA00004370"/>
    </source>
</evidence>
<proteinExistence type="predicted"/>
<evidence type="ECO:0000256" key="2">
    <source>
        <dbReference type="ARBA" id="ARBA00022692"/>
    </source>
</evidence>
<dbReference type="Proteomes" id="UP000178991">
    <property type="component" value="Unassembled WGS sequence"/>
</dbReference>
<dbReference type="GO" id="GO:0016020">
    <property type="term" value="C:membrane"/>
    <property type="evidence" value="ECO:0007669"/>
    <property type="project" value="UniProtKB-SubCell"/>
</dbReference>
<evidence type="ECO:0000256" key="5">
    <source>
        <dbReference type="SAM" id="Phobius"/>
    </source>
</evidence>
<feature type="transmembrane region" description="Helical" evidence="5">
    <location>
        <begin position="189"/>
        <end position="206"/>
    </location>
</feature>
<protein>
    <recommendedName>
        <fullName evidence="6">Amino acid transporter transmembrane domain-containing protein</fullName>
    </recommendedName>
</protein>
<comment type="caution">
    <text evidence="7">The sequence shown here is derived from an EMBL/GenBank/DDBJ whole genome shotgun (WGS) entry which is preliminary data.</text>
</comment>
<dbReference type="Pfam" id="PF01490">
    <property type="entry name" value="Aa_trans"/>
    <property type="match status" value="1"/>
</dbReference>